<dbReference type="InterPro" id="IPR016102">
    <property type="entry name" value="Succinyl-CoA_synth-like"/>
</dbReference>
<dbReference type="PANTHER" id="PTHR11815">
    <property type="entry name" value="SUCCINYL-COA SYNTHETASE BETA CHAIN"/>
    <property type="match status" value="1"/>
</dbReference>
<evidence type="ECO:0000259" key="7">
    <source>
        <dbReference type="PROSITE" id="PS50975"/>
    </source>
</evidence>
<dbReference type="GO" id="GO:0042709">
    <property type="term" value="C:succinate-CoA ligase complex"/>
    <property type="evidence" value="ECO:0007669"/>
    <property type="project" value="UniProtKB-ARBA"/>
</dbReference>
<dbReference type="InterPro" id="IPR017866">
    <property type="entry name" value="Succ-CoA_synthase_bsu_CS"/>
</dbReference>
<dbReference type="PANTHER" id="PTHR11815:SF10">
    <property type="entry name" value="SUCCINATE--COA LIGASE [GDP-FORMING] SUBUNIT BETA, MITOCHONDRIAL"/>
    <property type="match status" value="1"/>
</dbReference>
<keyword evidence="6" id="KW-0460">Magnesium</keyword>
<sequence length="393" mass="42217">MNLHEYQAKQLFRNHGIPVPESRVAATVDEALAAARTLGTSRWVVKAQVHAGGRGKGGGVKLLDSEDTLRDYATSLLGSHLVTPQTDTQGQPVKHVLIEAACDIERELYLGMLVDRACSRIVFMASTEGGMDIEEVAHSQPEKILTVFIHPAVGLMPYQSRKLAFALGLGAQAKALHQIMAGLYRLFTDKDLSLLEINPLVLNKQNELLALDAKINIDDTALYRHTDLAALRDISQEDEKEARAAEHGLNYVSLEGNIGCMVNGAGLAMATMDLIKLRGGQPANFLDVGGGTTAEKVAEAFKIIISDPRVKGILVNIFGGIVRCDLIAEGIIQAVRDVQLKIPVVVRLEGTNAEAGRALLAQSGLAITPAEDLDDAAQKIIAAARELQQGEAE</sequence>
<evidence type="ECO:0000256" key="6">
    <source>
        <dbReference type="ARBA" id="ARBA00022842"/>
    </source>
</evidence>
<dbReference type="InterPro" id="IPR011761">
    <property type="entry name" value="ATP-grasp"/>
</dbReference>
<evidence type="ECO:0000313" key="8">
    <source>
        <dbReference type="EMBL" id="VAX13106.1"/>
    </source>
</evidence>
<dbReference type="Pfam" id="PF00549">
    <property type="entry name" value="Ligase_CoA"/>
    <property type="match status" value="1"/>
</dbReference>
<dbReference type="PIRSF" id="PIRSF001554">
    <property type="entry name" value="SucCS_beta"/>
    <property type="match status" value="1"/>
</dbReference>
<feature type="domain" description="ATP-grasp" evidence="7">
    <location>
        <begin position="9"/>
        <end position="226"/>
    </location>
</feature>
<evidence type="ECO:0000256" key="4">
    <source>
        <dbReference type="ARBA" id="ARBA00022723"/>
    </source>
</evidence>
<dbReference type="PROSITE" id="PS01217">
    <property type="entry name" value="SUCCINYL_COA_LIG_3"/>
    <property type="match status" value="1"/>
</dbReference>
<dbReference type="GO" id="GO:0046872">
    <property type="term" value="F:metal ion binding"/>
    <property type="evidence" value="ECO:0007669"/>
    <property type="project" value="UniProtKB-KW"/>
</dbReference>
<dbReference type="Gene3D" id="3.30.1490.20">
    <property type="entry name" value="ATP-grasp fold, A domain"/>
    <property type="match status" value="1"/>
</dbReference>
<dbReference type="NCBIfam" id="NF001913">
    <property type="entry name" value="PRK00696.1"/>
    <property type="match status" value="1"/>
</dbReference>
<gene>
    <name evidence="8" type="ORF">MNBD_GAMMA24-1913</name>
</gene>
<dbReference type="FunFam" id="3.40.50.261:FF:000001">
    <property type="entry name" value="Succinate--CoA ligase [ADP-forming] subunit beta"/>
    <property type="match status" value="1"/>
</dbReference>
<dbReference type="FunFam" id="3.30.470.20:FF:000002">
    <property type="entry name" value="Succinate--CoA ligase [ADP-forming] subunit beta"/>
    <property type="match status" value="1"/>
</dbReference>
<keyword evidence="5" id="KW-0547">Nucleotide-binding</keyword>
<dbReference type="HAMAP" id="MF_00558">
    <property type="entry name" value="Succ_CoA_beta"/>
    <property type="match status" value="1"/>
</dbReference>
<dbReference type="GO" id="GO:0006099">
    <property type="term" value="P:tricarboxylic acid cycle"/>
    <property type="evidence" value="ECO:0007669"/>
    <property type="project" value="UniProtKB-KW"/>
</dbReference>
<dbReference type="InterPro" id="IPR005811">
    <property type="entry name" value="SUCC_ACL_C"/>
</dbReference>
<dbReference type="EMBL" id="UOFZ01000097">
    <property type="protein sequence ID" value="VAX13106.1"/>
    <property type="molecule type" value="Genomic_DNA"/>
</dbReference>
<accession>A0A3B1B484</accession>
<keyword evidence="3 8" id="KW-0436">Ligase</keyword>
<dbReference type="GO" id="GO:0005829">
    <property type="term" value="C:cytosol"/>
    <property type="evidence" value="ECO:0007669"/>
    <property type="project" value="TreeGrafter"/>
</dbReference>
<dbReference type="FunFam" id="3.30.1490.20:FF:000002">
    <property type="entry name" value="Succinate--CoA ligase [ADP-forming] subunit beta"/>
    <property type="match status" value="1"/>
</dbReference>
<dbReference type="GO" id="GO:0005524">
    <property type="term" value="F:ATP binding"/>
    <property type="evidence" value="ECO:0007669"/>
    <property type="project" value="InterPro"/>
</dbReference>
<proteinExistence type="inferred from homology"/>
<dbReference type="AlphaFoldDB" id="A0A3B1B484"/>
<dbReference type="Gene3D" id="3.40.50.261">
    <property type="entry name" value="Succinyl-CoA synthetase domains"/>
    <property type="match status" value="1"/>
</dbReference>
<evidence type="ECO:0000256" key="5">
    <source>
        <dbReference type="ARBA" id="ARBA00022741"/>
    </source>
</evidence>
<organism evidence="8">
    <name type="scientific">hydrothermal vent metagenome</name>
    <dbReference type="NCBI Taxonomy" id="652676"/>
    <lineage>
        <taxon>unclassified sequences</taxon>
        <taxon>metagenomes</taxon>
        <taxon>ecological metagenomes</taxon>
    </lineage>
</organism>
<dbReference type="InterPro" id="IPR013815">
    <property type="entry name" value="ATP_grasp_subdomain_1"/>
</dbReference>
<evidence type="ECO:0000256" key="2">
    <source>
        <dbReference type="ARBA" id="ARBA00022532"/>
    </source>
</evidence>
<dbReference type="GO" id="GO:0004775">
    <property type="term" value="F:succinate-CoA ligase (ADP-forming) activity"/>
    <property type="evidence" value="ECO:0007669"/>
    <property type="project" value="UniProtKB-EC"/>
</dbReference>
<dbReference type="NCBIfam" id="TIGR01016">
    <property type="entry name" value="sucCoAbeta"/>
    <property type="match status" value="1"/>
</dbReference>
<reference evidence="8" key="1">
    <citation type="submission" date="2018-06" db="EMBL/GenBank/DDBJ databases">
        <authorList>
            <person name="Zhirakovskaya E."/>
        </authorList>
    </citation>
    <scope>NUCLEOTIDE SEQUENCE</scope>
</reference>
<protein>
    <submittedName>
        <fullName evidence="8">Succinyl-CoA ligase [ADP-forming] beta chain</fullName>
        <ecNumber evidence="8">6.2.1.5</ecNumber>
    </submittedName>
</protein>
<comment type="cofactor">
    <cofactor evidence="1">
        <name>Mg(2+)</name>
        <dbReference type="ChEBI" id="CHEBI:18420"/>
    </cofactor>
</comment>
<dbReference type="SUPFAM" id="SSF56059">
    <property type="entry name" value="Glutathione synthetase ATP-binding domain-like"/>
    <property type="match status" value="1"/>
</dbReference>
<dbReference type="InterPro" id="IPR005809">
    <property type="entry name" value="Succ_CoA_ligase-like_bsu"/>
</dbReference>
<keyword evidence="2" id="KW-0816">Tricarboxylic acid cycle</keyword>
<dbReference type="Gene3D" id="3.30.470.20">
    <property type="entry name" value="ATP-grasp fold, B domain"/>
    <property type="match status" value="1"/>
</dbReference>
<name>A0A3B1B484_9ZZZZ</name>
<evidence type="ECO:0000256" key="1">
    <source>
        <dbReference type="ARBA" id="ARBA00001946"/>
    </source>
</evidence>
<evidence type="ECO:0000256" key="3">
    <source>
        <dbReference type="ARBA" id="ARBA00022598"/>
    </source>
</evidence>
<dbReference type="Pfam" id="PF08442">
    <property type="entry name" value="ATP-grasp_2"/>
    <property type="match status" value="1"/>
</dbReference>
<keyword evidence="4" id="KW-0479">Metal-binding</keyword>
<dbReference type="SUPFAM" id="SSF52210">
    <property type="entry name" value="Succinyl-CoA synthetase domains"/>
    <property type="match status" value="1"/>
</dbReference>
<dbReference type="PROSITE" id="PS50975">
    <property type="entry name" value="ATP_GRASP"/>
    <property type="match status" value="1"/>
</dbReference>
<dbReference type="InterPro" id="IPR013650">
    <property type="entry name" value="ATP-grasp_succ-CoA_synth-type"/>
</dbReference>
<dbReference type="GO" id="GO:0006104">
    <property type="term" value="P:succinyl-CoA metabolic process"/>
    <property type="evidence" value="ECO:0007669"/>
    <property type="project" value="TreeGrafter"/>
</dbReference>
<dbReference type="EC" id="6.2.1.5" evidence="8"/>